<dbReference type="EMBL" id="JARHTQ010000007">
    <property type="protein sequence ID" value="MDF2256586.1"/>
    <property type="molecule type" value="Genomic_DNA"/>
</dbReference>
<organism evidence="2 3">
    <name type="scientific">Streptantibioticus ferralitis</name>
    <dbReference type="NCBI Taxonomy" id="236510"/>
    <lineage>
        <taxon>Bacteria</taxon>
        <taxon>Bacillati</taxon>
        <taxon>Actinomycetota</taxon>
        <taxon>Actinomycetes</taxon>
        <taxon>Kitasatosporales</taxon>
        <taxon>Streptomycetaceae</taxon>
        <taxon>Streptantibioticus</taxon>
    </lineage>
</organism>
<name>A0ABT5YYA3_9ACTN</name>
<feature type="region of interest" description="Disordered" evidence="1">
    <location>
        <begin position="126"/>
        <end position="160"/>
    </location>
</feature>
<sequence length="394" mass="42267">MTAEPPSIGEPPRPPEGDSPVLDEVWEKFLQDDERAIRDSAPKEPSARARIVTERLRREDAAAGARKGKGEGKGRKRAEPWRAAPNVIPLRRRRKVPNWARNALAALLAAGLAAIALNPSAALSWVRGGSGGSSTAPTAPATAAPTTGAPTPSADAAPFAGSPAEKWADGADGIALPEAKPVGALTRTQVAQALGDIKNYLVATDLDQNTLRGQRPQTAFDLLDPLETKTLDQMNASLKAPAKGRDPLGFISRYNPKELRFIGQVVKTHGLMTFKEGQHGSLEVHTDYTFVYPFSKADGTTQEVVRSIIRRTMDIRVVADASQWNMTPGKLWILSQATNTTNVGCNGVYDGYPHPQFTEDLPSQLPTGPAHDPYDASQPIDISHPDVCGIATRT</sequence>
<feature type="region of interest" description="Disordered" evidence="1">
    <location>
        <begin position="1"/>
        <end position="79"/>
    </location>
</feature>
<dbReference type="Proteomes" id="UP001220022">
    <property type="component" value="Unassembled WGS sequence"/>
</dbReference>
<evidence type="ECO:0000256" key="1">
    <source>
        <dbReference type="SAM" id="MobiDB-lite"/>
    </source>
</evidence>
<keyword evidence="3" id="KW-1185">Reference proteome</keyword>
<dbReference type="RefSeq" id="WP_275813047.1">
    <property type="nucleotide sequence ID" value="NZ_BAAANM010000001.1"/>
</dbReference>
<accession>A0ABT5YYA3</accession>
<protein>
    <submittedName>
        <fullName evidence="2">Uncharacterized protein</fullName>
    </submittedName>
</protein>
<reference evidence="2 3" key="1">
    <citation type="submission" date="2023-03" db="EMBL/GenBank/DDBJ databases">
        <title>Draft genome sequence of type strain Streptomyces ferralitis JCM 14344.</title>
        <authorList>
            <person name="Klaysubun C."/>
            <person name="Duangmal K."/>
        </authorList>
    </citation>
    <scope>NUCLEOTIDE SEQUENCE [LARGE SCALE GENOMIC DNA]</scope>
    <source>
        <strain evidence="2 3">JCM 14344</strain>
    </source>
</reference>
<evidence type="ECO:0000313" key="2">
    <source>
        <dbReference type="EMBL" id="MDF2256586.1"/>
    </source>
</evidence>
<proteinExistence type="predicted"/>
<feature type="compositionally biased region" description="Basic and acidic residues" evidence="1">
    <location>
        <begin position="68"/>
        <end position="79"/>
    </location>
</feature>
<gene>
    <name evidence="2" type="ORF">P2L57_12840</name>
</gene>
<feature type="compositionally biased region" description="Low complexity" evidence="1">
    <location>
        <begin position="133"/>
        <end position="158"/>
    </location>
</feature>
<feature type="compositionally biased region" description="Basic and acidic residues" evidence="1">
    <location>
        <begin position="25"/>
        <end position="61"/>
    </location>
</feature>
<evidence type="ECO:0000313" key="3">
    <source>
        <dbReference type="Proteomes" id="UP001220022"/>
    </source>
</evidence>
<comment type="caution">
    <text evidence="2">The sequence shown here is derived from an EMBL/GenBank/DDBJ whole genome shotgun (WGS) entry which is preliminary data.</text>
</comment>